<accession>A0A382KSA9</accession>
<evidence type="ECO:0000313" key="1">
    <source>
        <dbReference type="EMBL" id="SVC25551.1"/>
    </source>
</evidence>
<dbReference type="Pfam" id="PF11071">
    <property type="entry name" value="Nuc_deoxyri_tr3"/>
    <property type="match status" value="1"/>
</dbReference>
<organism evidence="1">
    <name type="scientific">marine metagenome</name>
    <dbReference type="NCBI Taxonomy" id="408172"/>
    <lineage>
        <taxon>unclassified sequences</taxon>
        <taxon>metagenomes</taxon>
        <taxon>ecological metagenomes</taxon>
    </lineage>
</organism>
<dbReference type="AlphaFoldDB" id="A0A382KSA9"/>
<dbReference type="EMBL" id="UINC01081569">
    <property type="protein sequence ID" value="SVC25551.1"/>
    <property type="molecule type" value="Genomic_DNA"/>
</dbReference>
<reference evidence="1" key="1">
    <citation type="submission" date="2018-05" db="EMBL/GenBank/DDBJ databases">
        <authorList>
            <person name="Lanie J.A."/>
            <person name="Ng W.-L."/>
            <person name="Kazmierczak K.M."/>
            <person name="Andrzejewski T.M."/>
            <person name="Davidsen T.M."/>
            <person name="Wayne K.J."/>
            <person name="Tettelin H."/>
            <person name="Glass J.I."/>
            <person name="Rusch D."/>
            <person name="Podicherti R."/>
            <person name="Tsui H.-C.T."/>
            <person name="Winkler M.E."/>
        </authorList>
    </citation>
    <scope>NUCLEOTIDE SEQUENCE</scope>
</reference>
<evidence type="ECO:0008006" key="2">
    <source>
        <dbReference type="Google" id="ProtNLM"/>
    </source>
</evidence>
<protein>
    <recommendedName>
        <fullName evidence="2">YtoQ family protein</fullName>
    </recommendedName>
</protein>
<sequence length="253" mass="28942">MILVIKHSLHHEIQTSSFFSKSVLEVSMTDLHAVIATSILYCCFLTMRENLERFSRFGRNYFLSLKPSNYRINSSQKIVFTTHKDAPRMRVKKDTELKNEPGNPWNVYLSGEIHTDWREQIKDVLNTYQVPILFSEPNTVHENSDDCGAILLGSESDRFWHDQKGAGLNGIRRRKLIQEADIVVVRFGKKYKQWNAAFETGIAHAFNKSIIILHDEEHDHALKEIDAAADAVCRSPEQVAAVIAYSVKGILKN</sequence>
<gene>
    <name evidence="1" type="ORF">METZ01_LOCUS278405</name>
</gene>
<proteinExistence type="predicted"/>
<name>A0A382KSA9_9ZZZZ</name>
<dbReference type="NCBIfam" id="TIGR03646">
    <property type="entry name" value="YtoQ_fam"/>
    <property type="match status" value="1"/>
</dbReference>
<dbReference type="InterPro" id="IPR019884">
    <property type="entry name" value="YtoQ_family_protein"/>
</dbReference>